<feature type="region of interest" description="Disordered" evidence="19">
    <location>
        <begin position="165"/>
        <end position="190"/>
    </location>
</feature>
<feature type="region of interest" description="Disordered" evidence="19">
    <location>
        <begin position="504"/>
        <end position="668"/>
    </location>
</feature>
<reference evidence="21 22" key="2">
    <citation type="journal article" date="2014" name="J. Gen. Appl. Microbiol.">
        <title>The early diverging ascomycetous budding yeast Saitoella complicata has three histone deacetylases belonging to the Clr6, Hos2, and Rpd3 lineages.</title>
        <authorList>
            <person name="Nishida H."/>
            <person name="Matsumoto T."/>
            <person name="Kondo S."/>
            <person name="Hamamoto M."/>
            <person name="Yoshikawa H."/>
        </authorList>
    </citation>
    <scope>NUCLEOTIDE SEQUENCE [LARGE SCALE GENOMIC DNA]</scope>
    <source>
        <strain evidence="21 22">NRRL Y-17804</strain>
    </source>
</reference>
<evidence type="ECO:0000313" key="21">
    <source>
        <dbReference type="EMBL" id="GAO50931.1"/>
    </source>
</evidence>
<dbReference type="PROSITE" id="PS01245">
    <property type="entry name" value="RIO1"/>
    <property type="match status" value="1"/>
</dbReference>
<evidence type="ECO:0000313" key="22">
    <source>
        <dbReference type="Proteomes" id="UP000033140"/>
    </source>
</evidence>
<feature type="region of interest" description="Disordered" evidence="19">
    <location>
        <begin position="67"/>
        <end position="93"/>
    </location>
</feature>
<evidence type="ECO:0000256" key="8">
    <source>
        <dbReference type="ARBA" id="ARBA00022527"/>
    </source>
</evidence>
<dbReference type="EC" id="2.7.11.1" evidence="4"/>
<evidence type="ECO:0000256" key="18">
    <source>
        <dbReference type="ARBA" id="ARBA00068838"/>
    </source>
</evidence>
<dbReference type="PANTHER" id="PTHR45723">
    <property type="entry name" value="SERINE/THREONINE-PROTEIN KINASE RIO1"/>
    <property type="match status" value="1"/>
</dbReference>
<keyword evidence="15" id="KW-0460">Magnesium</keyword>
<evidence type="ECO:0000256" key="6">
    <source>
        <dbReference type="ARBA" id="ARBA00022490"/>
    </source>
</evidence>
<feature type="compositionally biased region" description="Basic and acidic residues" evidence="19">
    <location>
        <begin position="509"/>
        <end position="534"/>
    </location>
</feature>
<dbReference type="InterPro" id="IPR051272">
    <property type="entry name" value="RIO-type_Ser/Thr_kinase"/>
</dbReference>
<comment type="similarity">
    <text evidence="3">Belongs to the protein kinase superfamily. RIO-type Ser/Thr kinase family.</text>
</comment>
<keyword evidence="11" id="KW-0547">Nucleotide-binding</keyword>
<keyword evidence="9" id="KW-0808">Transferase</keyword>
<evidence type="ECO:0000256" key="5">
    <source>
        <dbReference type="ARBA" id="ARBA00016038"/>
    </source>
</evidence>
<dbReference type="Gene3D" id="3.30.200.20">
    <property type="entry name" value="Phosphorylase Kinase, domain 1"/>
    <property type="match status" value="1"/>
</dbReference>
<protein>
    <recommendedName>
        <fullName evidence="5">Serine/threonine-protein kinase RIO1</fullName>
        <ecNumber evidence="4">2.7.11.1</ecNumber>
    </recommendedName>
    <alternativeName>
        <fullName evidence="18">Serine/threonine-protein kinase rio1</fullName>
    </alternativeName>
</protein>
<dbReference type="InterPro" id="IPR011009">
    <property type="entry name" value="Kinase-like_dom_sf"/>
</dbReference>
<keyword evidence="7" id="KW-0690">Ribosome biogenesis</keyword>
<organism evidence="21 22">
    <name type="scientific">Saitoella complicata (strain BCRC 22490 / CBS 7301 / JCM 7358 / NBRC 10748 / NRRL Y-17804)</name>
    <dbReference type="NCBI Taxonomy" id="698492"/>
    <lineage>
        <taxon>Eukaryota</taxon>
        <taxon>Fungi</taxon>
        <taxon>Dikarya</taxon>
        <taxon>Ascomycota</taxon>
        <taxon>Taphrinomycotina</taxon>
        <taxon>Taphrinomycotina incertae sedis</taxon>
        <taxon>Saitoella</taxon>
    </lineage>
</organism>
<evidence type="ECO:0000259" key="20">
    <source>
        <dbReference type="SMART" id="SM00090"/>
    </source>
</evidence>
<name>A0A0E9NMN6_SAICN</name>
<keyword evidence="8" id="KW-0723">Serine/threonine-protein kinase</keyword>
<dbReference type="InterPro" id="IPR018934">
    <property type="entry name" value="RIO_dom"/>
</dbReference>
<dbReference type="GO" id="GO:0005524">
    <property type="term" value="F:ATP binding"/>
    <property type="evidence" value="ECO:0007669"/>
    <property type="project" value="UniProtKB-KW"/>
</dbReference>
<dbReference type="GO" id="GO:0046872">
    <property type="term" value="F:metal ion binding"/>
    <property type="evidence" value="ECO:0007669"/>
    <property type="project" value="UniProtKB-KW"/>
</dbReference>
<dbReference type="Gene3D" id="1.10.510.10">
    <property type="entry name" value="Transferase(Phosphotransferase) domain 1"/>
    <property type="match status" value="1"/>
</dbReference>
<dbReference type="GO" id="GO:0004674">
    <property type="term" value="F:protein serine/threonine kinase activity"/>
    <property type="evidence" value="ECO:0007669"/>
    <property type="project" value="UniProtKB-KW"/>
</dbReference>
<evidence type="ECO:0000256" key="9">
    <source>
        <dbReference type="ARBA" id="ARBA00022679"/>
    </source>
</evidence>
<dbReference type="Pfam" id="PF01163">
    <property type="entry name" value="RIO1"/>
    <property type="match status" value="1"/>
</dbReference>
<dbReference type="GO" id="GO:0042254">
    <property type="term" value="P:ribosome biogenesis"/>
    <property type="evidence" value="ECO:0007669"/>
    <property type="project" value="UniProtKB-KW"/>
</dbReference>
<dbReference type="SMART" id="SM00090">
    <property type="entry name" value="RIO"/>
    <property type="match status" value="1"/>
</dbReference>
<feature type="compositionally biased region" description="Basic and acidic residues" evidence="19">
    <location>
        <begin position="614"/>
        <end position="646"/>
    </location>
</feature>
<dbReference type="GO" id="GO:0005737">
    <property type="term" value="C:cytoplasm"/>
    <property type="evidence" value="ECO:0007669"/>
    <property type="project" value="UniProtKB-SubCell"/>
</dbReference>
<dbReference type="Proteomes" id="UP000033140">
    <property type="component" value="Unassembled WGS sequence"/>
</dbReference>
<evidence type="ECO:0000256" key="14">
    <source>
        <dbReference type="ARBA" id="ARBA00022840"/>
    </source>
</evidence>
<keyword evidence="22" id="KW-1185">Reference proteome</keyword>
<proteinExistence type="inferred from homology"/>
<evidence type="ECO:0000256" key="1">
    <source>
        <dbReference type="ARBA" id="ARBA00001946"/>
    </source>
</evidence>
<feature type="compositionally biased region" description="Basic residues" evidence="19">
    <location>
        <begin position="647"/>
        <end position="668"/>
    </location>
</feature>
<evidence type="ECO:0000256" key="3">
    <source>
        <dbReference type="ARBA" id="ARBA00009196"/>
    </source>
</evidence>
<evidence type="ECO:0000256" key="16">
    <source>
        <dbReference type="ARBA" id="ARBA00047899"/>
    </source>
</evidence>
<sequence>MLSSSIDSCHLYFLSDPFTIPFSKRRTTMSEAARIDDAPAPSTEYAAARDPQFTYVDQIGYQPEEVAELSDDDDYDEDEEEDDFYEDDLNDADWGEGGKDFTKAYNRQRQLVAVANQQAPGYTAPRTNTQVPQAAAAPTATAPKAATQNEEVALSKLASRINLNESWGGKASGGGDRQNATDKADRATSEQVLDPRTRMILLKMINRGIVYEINGCISTGKEANVYHATTESGEHRAIKIYKTSILVFKDRDRYVSGEYRFRHGYSKRNPRKMVKVWAEKEMRNLKRLYSAGIPSPEPILLKLHVLVMAFLGNKAGWAYPRLKDAVVPDEEYQDLYDQLCRLYRIMYQVCHLVHADLSEYNILYKKGTGLYIIDVSQSVEHDHPRSSEFLRMDITNITDYFRRRGASTLPTKVLYDFITDPNHPTTHPEMQAILDDLHQTLEHEEEGARVKRERDEVVWEQSYIPQTLEEVYDYERDADMVAAGEGGGLIYKDLVKLPEQAQSSAAVVTKEDAKKTAKKEAKKEVAKDALPKEEEVTDGEEVVVLAPRAPAIIKNKDTDPASKPAVKFTPDTKKESVTDDASSEADAEDDSEAEDEYDAVSIDDTSSDSDSDSWVERPAAEPKGKRFQDKDEKKERKKAAKDERAEKRKTKLPKKVKKAKIKQSSKKK</sequence>
<gene>
    <name evidence="21" type="ORF">G7K_5050-t1</name>
</gene>
<evidence type="ECO:0000256" key="11">
    <source>
        <dbReference type="ARBA" id="ARBA00022741"/>
    </source>
</evidence>
<dbReference type="GO" id="GO:0016787">
    <property type="term" value="F:hydrolase activity"/>
    <property type="evidence" value="ECO:0007669"/>
    <property type="project" value="UniProtKB-KW"/>
</dbReference>
<keyword evidence="10" id="KW-0479">Metal-binding</keyword>
<keyword evidence="13" id="KW-0378">Hydrolase</keyword>
<feature type="compositionally biased region" description="Acidic residues" evidence="19">
    <location>
        <begin position="581"/>
        <end position="598"/>
    </location>
</feature>
<dbReference type="AlphaFoldDB" id="A0A0E9NMN6"/>
<keyword evidence="12" id="KW-0418">Kinase</keyword>
<accession>A0A0E9NMN6</accession>
<dbReference type="SUPFAM" id="SSF56112">
    <property type="entry name" value="Protein kinase-like (PK-like)"/>
    <property type="match status" value="1"/>
</dbReference>
<evidence type="ECO:0000256" key="19">
    <source>
        <dbReference type="SAM" id="MobiDB-lite"/>
    </source>
</evidence>
<comment type="caution">
    <text evidence="21">The sequence shown here is derived from an EMBL/GenBank/DDBJ whole genome shotgun (WGS) entry which is preliminary data.</text>
</comment>
<evidence type="ECO:0000256" key="12">
    <source>
        <dbReference type="ARBA" id="ARBA00022777"/>
    </source>
</evidence>
<feature type="compositionally biased region" description="Basic and acidic residues" evidence="19">
    <location>
        <begin position="179"/>
        <end position="190"/>
    </location>
</feature>
<reference evidence="21 22" key="1">
    <citation type="journal article" date="2011" name="J. Gen. Appl. Microbiol.">
        <title>Draft genome sequencing of the enigmatic yeast Saitoella complicata.</title>
        <authorList>
            <person name="Nishida H."/>
            <person name="Hamamoto M."/>
            <person name="Sugiyama J."/>
        </authorList>
    </citation>
    <scope>NUCLEOTIDE SEQUENCE [LARGE SCALE GENOMIC DNA]</scope>
    <source>
        <strain evidence="21 22">NRRL Y-17804</strain>
    </source>
</reference>
<dbReference type="EMBL" id="BACD03000038">
    <property type="protein sequence ID" value="GAO50931.1"/>
    <property type="molecule type" value="Genomic_DNA"/>
</dbReference>
<feature type="domain" description="RIO kinase" evidence="20">
    <location>
        <begin position="182"/>
        <end position="420"/>
    </location>
</feature>
<evidence type="ECO:0000256" key="15">
    <source>
        <dbReference type="ARBA" id="ARBA00022842"/>
    </source>
</evidence>
<dbReference type="STRING" id="698492.A0A0E9NMN6"/>
<comment type="subcellular location">
    <subcellularLocation>
        <location evidence="2">Cytoplasm</location>
    </subcellularLocation>
</comment>
<comment type="cofactor">
    <cofactor evidence="1">
        <name>Mg(2+)</name>
        <dbReference type="ChEBI" id="CHEBI:18420"/>
    </cofactor>
</comment>
<comment type="catalytic activity">
    <reaction evidence="17">
        <text>L-seryl-[protein] + ATP = O-phospho-L-seryl-[protein] + ADP + H(+)</text>
        <dbReference type="Rhea" id="RHEA:17989"/>
        <dbReference type="Rhea" id="RHEA-COMP:9863"/>
        <dbReference type="Rhea" id="RHEA-COMP:11604"/>
        <dbReference type="ChEBI" id="CHEBI:15378"/>
        <dbReference type="ChEBI" id="CHEBI:29999"/>
        <dbReference type="ChEBI" id="CHEBI:30616"/>
        <dbReference type="ChEBI" id="CHEBI:83421"/>
        <dbReference type="ChEBI" id="CHEBI:456216"/>
        <dbReference type="EC" id="2.7.11.1"/>
    </reaction>
</comment>
<evidence type="ECO:0000256" key="17">
    <source>
        <dbReference type="ARBA" id="ARBA00048679"/>
    </source>
</evidence>
<dbReference type="InterPro" id="IPR018935">
    <property type="entry name" value="RIO_kinase_CS"/>
</dbReference>
<dbReference type="FunFam" id="3.30.200.20:FF:000148">
    <property type="entry name" value="Serine/threonine-protein kinase RIO1"/>
    <property type="match status" value="1"/>
</dbReference>
<dbReference type="CDD" id="cd05147">
    <property type="entry name" value="RIO1_euk"/>
    <property type="match status" value="1"/>
</dbReference>
<dbReference type="OMA" id="HPMSLDF"/>
<evidence type="ECO:0000256" key="7">
    <source>
        <dbReference type="ARBA" id="ARBA00022517"/>
    </source>
</evidence>
<keyword evidence="6" id="KW-0963">Cytoplasm</keyword>
<evidence type="ECO:0000256" key="13">
    <source>
        <dbReference type="ARBA" id="ARBA00022801"/>
    </source>
</evidence>
<evidence type="ECO:0000256" key="10">
    <source>
        <dbReference type="ARBA" id="ARBA00022723"/>
    </source>
</evidence>
<evidence type="ECO:0000256" key="4">
    <source>
        <dbReference type="ARBA" id="ARBA00012513"/>
    </source>
</evidence>
<keyword evidence="14" id="KW-0067">ATP-binding</keyword>
<evidence type="ECO:0000256" key="2">
    <source>
        <dbReference type="ARBA" id="ARBA00004496"/>
    </source>
</evidence>
<dbReference type="InterPro" id="IPR000687">
    <property type="entry name" value="RIO_kinase"/>
</dbReference>
<comment type="catalytic activity">
    <reaction evidence="16">
        <text>L-threonyl-[protein] + ATP = O-phospho-L-threonyl-[protein] + ADP + H(+)</text>
        <dbReference type="Rhea" id="RHEA:46608"/>
        <dbReference type="Rhea" id="RHEA-COMP:11060"/>
        <dbReference type="Rhea" id="RHEA-COMP:11605"/>
        <dbReference type="ChEBI" id="CHEBI:15378"/>
        <dbReference type="ChEBI" id="CHEBI:30013"/>
        <dbReference type="ChEBI" id="CHEBI:30616"/>
        <dbReference type="ChEBI" id="CHEBI:61977"/>
        <dbReference type="ChEBI" id="CHEBI:456216"/>
        <dbReference type="EC" id="2.7.11.1"/>
    </reaction>
</comment>
<reference evidence="21 22" key="3">
    <citation type="journal article" date="2015" name="Genome Announc.">
        <title>Draft Genome Sequence of the Archiascomycetous Yeast Saitoella complicata.</title>
        <authorList>
            <person name="Yamauchi K."/>
            <person name="Kondo S."/>
            <person name="Hamamoto M."/>
            <person name="Takahashi Y."/>
            <person name="Ogura Y."/>
            <person name="Hayashi T."/>
            <person name="Nishida H."/>
        </authorList>
    </citation>
    <scope>NUCLEOTIDE SEQUENCE [LARGE SCALE GENOMIC DNA]</scope>
    <source>
        <strain evidence="21 22">NRRL Y-17804</strain>
    </source>
</reference>